<dbReference type="InParanoid" id="W7XLC6"/>
<feature type="transmembrane region" description="Helical" evidence="1">
    <location>
        <begin position="30"/>
        <end position="48"/>
    </location>
</feature>
<organism evidence="2 3">
    <name type="scientific">Tetrahymena thermophila (strain SB210)</name>
    <dbReference type="NCBI Taxonomy" id="312017"/>
    <lineage>
        <taxon>Eukaryota</taxon>
        <taxon>Sar</taxon>
        <taxon>Alveolata</taxon>
        <taxon>Ciliophora</taxon>
        <taxon>Intramacronucleata</taxon>
        <taxon>Oligohymenophorea</taxon>
        <taxon>Hymenostomatida</taxon>
        <taxon>Tetrahymenina</taxon>
        <taxon>Tetrahymenidae</taxon>
        <taxon>Tetrahymena</taxon>
    </lineage>
</organism>
<keyword evidence="1 2" id="KW-0812">Transmembrane</keyword>
<proteinExistence type="predicted"/>
<feature type="transmembrane region" description="Helical" evidence="1">
    <location>
        <begin position="60"/>
        <end position="77"/>
    </location>
</feature>
<keyword evidence="3" id="KW-1185">Reference proteome</keyword>
<gene>
    <name evidence="2" type="ORF">TTHERM_000845772</name>
</gene>
<name>W7XLC6_TETTS</name>
<dbReference type="GeneID" id="24440899"/>
<reference evidence="3" key="1">
    <citation type="journal article" date="2006" name="PLoS Biol.">
        <title>Macronuclear genome sequence of the ciliate Tetrahymena thermophila, a model eukaryote.</title>
        <authorList>
            <person name="Eisen J.A."/>
            <person name="Coyne R.S."/>
            <person name="Wu M."/>
            <person name="Wu D."/>
            <person name="Thiagarajan M."/>
            <person name="Wortman J.R."/>
            <person name="Badger J.H."/>
            <person name="Ren Q."/>
            <person name="Amedeo P."/>
            <person name="Jones K.M."/>
            <person name="Tallon L.J."/>
            <person name="Delcher A.L."/>
            <person name="Salzberg S.L."/>
            <person name="Silva J.C."/>
            <person name="Haas B.J."/>
            <person name="Majoros W.H."/>
            <person name="Farzad M."/>
            <person name="Carlton J.M."/>
            <person name="Smith R.K. Jr."/>
            <person name="Garg J."/>
            <person name="Pearlman R.E."/>
            <person name="Karrer K.M."/>
            <person name="Sun L."/>
            <person name="Manning G."/>
            <person name="Elde N.C."/>
            <person name="Turkewitz A.P."/>
            <person name="Asai D.J."/>
            <person name="Wilkes D.E."/>
            <person name="Wang Y."/>
            <person name="Cai H."/>
            <person name="Collins K."/>
            <person name="Stewart B.A."/>
            <person name="Lee S.R."/>
            <person name="Wilamowska K."/>
            <person name="Weinberg Z."/>
            <person name="Ruzzo W.L."/>
            <person name="Wloga D."/>
            <person name="Gaertig J."/>
            <person name="Frankel J."/>
            <person name="Tsao C.-C."/>
            <person name="Gorovsky M.A."/>
            <person name="Keeling P.J."/>
            <person name="Waller R.F."/>
            <person name="Patron N.J."/>
            <person name="Cherry J.M."/>
            <person name="Stover N.A."/>
            <person name="Krieger C.J."/>
            <person name="del Toro C."/>
            <person name="Ryder H.F."/>
            <person name="Williamson S.C."/>
            <person name="Barbeau R.A."/>
            <person name="Hamilton E.P."/>
            <person name="Orias E."/>
        </authorList>
    </citation>
    <scope>NUCLEOTIDE SEQUENCE [LARGE SCALE GENOMIC DNA]</scope>
    <source>
        <strain evidence="3">SB210</strain>
    </source>
</reference>
<evidence type="ECO:0000313" key="2">
    <source>
        <dbReference type="EMBL" id="EWS76054.1"/>
    </source>
</evidence>
<dbReference type="KEGG" id="tet:TTHERM_000845772"/>
<evidence type="ECO:0000313" key="3">
    <source>
        <dbReference type="Proteomes" id="UP000009168"/>
    </source>
</evidence>
<sequence>MQQTLKILVQQNMIQYRIVRNFLFQIHFKLYFTSIALTSFIFLIRRLYNSSRQQFKDIKTIKVFSIQIVIQLLFYYLKKLLVLFFTIQRNSLSFLFQIMNKNKHFQYKNKVQLIQFQINQDTIYQVLFTNFQVIQQTQNTMIIFSFQNYPVQEIQTYQIQSAVSFNLEQIFYLNGYSDPFVLINLSDYFSYLYKLSSSLPIIFDPSDLNMVKVFAKFIKPCINVSTQVDSYHLYFICPLNTQIYDITSMQYINNIKYLASEKSYMKSIQYVDKNIFLVLANNKIDRLWQKNIILINRN</sequence>
<evidence type="ECO:0000256" key="1">
    <source>
        <dbReference type="SAM" id="Phobius"/>
    </source>
</evidence>
<dbReference type="EMBL" id="GG662825">
    <property type="protein sequence ID" value="EWS76054.1"/>
    <property type="molecule type" value="Genomic_DNA"/>
</dbReference>
<keyword evidence="1" id="KW-1133">Transmembrane helix</keyword>
<dbReference type="AlphaFoldDB" id="W7XLC6"/>
<protein>
    <submittedName>
        <fullName evidence="2">Transmembrane protein, putative</fullName>
    </submittedName>
</protein>
<dbReference type="Proteomes" id="UP000009168">
    <property type="component" value="Unassembled WGS sequence"/>
</dbReference>
<accession>W7XLC6</accession>
<dbReference type="RefSeq" id="XP_012651405.1">
    <property type="nucleotide sequence ID" value="XM_012795951.1"/>
</dbReference>
<keyword evidence="1" id="KW-0472">Membrane</keyword>